<evidence type="ECO:0000313" key="5">
    <source>
        <dbReference type="Proteomes" id="UP000192315"/>
    </source>
</evidence>
<comment type="similarity">
    <text evidence="1">Belongs to the Nre family.</text>
</comment>
<evidence type="ECO:0000259" key="3">
    <source>
        <dbReference type="Pfam" id="PF04895"/>
    </source>
</evidence>
<dbReference type="InterPro" id="IPR006979">
    <property type="entry name" value="Nre_C"/>
</dbReference>
<dbReference type="HAMAP" id="MF_02096">
    <property type="entry name" value="Nre"/>
    <property type="match status" value="1"/>
</dbReference>
<comment type="caution">
    <text evidence="1">Lacks conserved residue(s) required for the propagation of feature annotation.</text>
</comment>
<sequence>MNVKRILPELCVKCRGSRMLCGLSYCPLLISMRIKNIYSNSNNSINGDSPPSVFIGRHGYPKVNVYPSAPPVSGDTSIYEDENAWINMDINDFIEKRLSIYRGSLIYNIDTPADPDYKFQEIQMLSMSSKPVNINMSVLKPFKRDVILDENISPMGPSSPLKDIYIGNSSIDNSIERAYYDTDFKADDAMIYLYKNGKTVNEISKILSTGSIGTGRMRRMVPTRWAITAADKNISDYFVDTIKNYNSIDKIELYLRKTNGNLFIGILMPGSWSFEWGESWFPDTTWNRFGGSVAMELDYENYNGRKTYPDIGGCYYSSRLAVSEYLNKRRRQAVSILWREIYPGFNLPVGVWYVRDHVRELFKSRPVIFDDINDLMKYLSGITRIDVNLWKVKSKLIGLKRLDSFFGGLYEDH</sequence>
<gene>
    <name evidence="4" type="ORF">SAMN02745355_0759</name>
</gene>
<dbReference type="Pfam" id="PF04894">
    <property type="entry name" value="Nre_N"/>
    <property type="match status" value="1"/>
</dbReference>
<keyword evidence="1" id="KW-0234">DNA repair</keyword>
<feature type="domain" description="Archaeal Nre C-terminal" evidence="3">
    <location>
        <begin position="300"/>
        <end position="398"/>
    </location>
</feature>
<comment type="caution">
    <text evidence="4">The sequence shown here is derived from an EMBL/GenBank/DDBJ whole genome shotgun (WGS) entry which is preliminary data.</text>
</comment>
<comment type="function">
    <text evidence="1">Involved in DNA damage repair.</text>
</comment>
<dbReference type="GO" id="GO:0006281">
    <property type="term" value="P:DNA repair"/>
    <property type="evidence" value="ECO:0007669"/>
    <property type="project" value="UniProtKB-UniRule"/>
</dbReference>
<evidence type="ECO:0000256" key="1">
    <source>
        <dbReference type="HAMAP-Rule" id="MF_02096"/>
    </source>
</evidence>
<dbReference type="AlphaFoldDB" id="A0A8G2FWL3"/>
<dbReference type="InterPro" id="IPR033167">
    <property type="entry name" value="Nre"/>
</dbReference>
<proteinExistence type="inferred from homology"/>
<keyword evidence="5" id="KW-1185">Reference proteome</keyword>
<dbReference type="Pfam" id="PF04895">
    <property type="entry name" value="Nre_C"/>
    <property type="match status" value="1"/>
</dbReference>
<protein>
    <recommendedName>
        <fullName evidence="1">DNA repair protein</fullName>
    </recommendedName>
</protein>
<accession>A0A8G2FWL3</accession>
<name>A0A8G2FWL3_PICTO</name>
<dbReference type="RefSeq" id="WP_084272719.1">
    <property type="nucleotide sequence ID" value="NZ_FWYE01000002.1"/>
</dbReference>
<evidence type="ECO:0000313" key="4">
    <source>
        <dbReference type="EMBL" id="SMD30845.1"/>
    </source>
</evidence>
<feature type="domain" description="Archaeal Nre N-terminal" evidence="2">
    <location>
        <begin position="20"/>
        <end position="287"/>
    </location>
</feature>
<evidence type="ECO:0000259" key="2">
    <source>
        <dbReference type="Pfam" id="PF04894"/>
    </source>
</evidence>
<dbReference type="InterPro" id="IPR006978">
    <property type="entry name" value="Nre_N"/>
</dbReference>
<reference evidence="4 5" key="1">
    <citation type="submission" date="2017-04" db="EMBL/GenBank/DDBJ databases">
        <authorList>
            <person name="Varghese N."/>
            <person name="Submissions S."/>
        </authorList>
    </citation>
    <scope>NUCLEOTIDE SEQUENCE [LARGE SCALE GENOMIC DNA]</scope>
    <source>
        <strain evidence="4 5">DSM 9789</strain>
    </source>
</reference>
<dbReference type="EMBL" id="FWYE01000002">
    <property type="protein sequence ID" value="SMD30845.1"/>
    <property type="molecule type" value="Genomic_DNA"/>
</dbReference>
<dbReference type="Proteomes" id="UP000192315">
    <property type="component" value="Unassembled WGS sequence"/>
</dbReference>
<dbReference type="PANTHER" id="PTHR38136:SF2">
    <property type="entry name" value="DNA REPAIR PROTEIN"/>
    <property type="match status" value="1"/>
</dbReference>
<keyword evidence="1" id="KW-0227">DNA damage</keyword>
<dbReference type="PANTHER" id="PTHR38136">
    <property type="entry name" value="DNA REPAIR PROTEIN"/>
    <property type="match status" value="1"/>
</dbReference>
<organism evidence="4 5">
    <name type="scientific">Picrophilus torridus (strain ATCC 700027 / DSM 9790 / JCM 10055 / NBRC 100828 / KAW 2/3)</name>
    <dbReference type="NCBI Taxonomy" id="1122961"/>
    <lineage>
        <taxon>Archaea</taxon>
        <taxon>Methanobacteriati</taxon>
        <taxon>Thermoplasmatota</taxon>
        <taxon>Thermoplasmata</taxon>
        <taxon>Thermoplasmatales</taxon>
        <taxon>Picrophilaceae</taxon>
        <taxon>Picrophilus</taxon>
    </lineage>
</organism>